<dbReference type="OrthoDB" id="2200370at2"/>
<sequence>MKSLGTSLSDTLRSSLKLSIADYIQREFMTTQSIDEVLGHLEVLQDTIGKVPEGMESEYIVQVEQHEELDEGKMYFGLSLKKAEDDALYAISFVPFDELFRYAVTGYEENAKVVGDIIWDVTFDGWTQEQQAERIDDFQERIDSEDGEVDLF</sequence>
<accession>A0A2T0W8V0</accession>
<dbReference type="Proteomes" id="UP000238205">
    <property type="component" value="Unassembled WGS sequence"/>
</dbReference>
<protein>
    <submittedName>
        <fullName evidence="1">Uncharacterized protein</fullName>
    </submittedName>
</protein>
<evidence type="ECO:0000313" key="2">
    <source>
        <dbReference type="Proteomes" id="UP000238205"/>
    </source>
</evidence>
<name>A0A2T0W8V0_9LACT</name>
<dbReference type="AlphaFoldDB" id="A0A2T0W8V0"/>
<comment type="caution">
    <text evidence="1">The sequence shown here is derived from an EMBL/GenBank/DDBJ whole genome shotgun (WGS) entry which is preliminary data.</text>
</comment>
<dbReference type="InterPro" id="IPR046687">
    <property type="entry name" value="DUF6557"/>
</dbReference>
<dbReference type="RefSeq" id="WP_106191985.1">
    <property type="nucleotide sequence ID" value="NZ_PVTO01000006.1"/>
</dbReference>
<organism evidence="1 2">
    <name type="scientific">Alkalibacterium olivapovliticus</name>
    <dbReference type="NCBI Taxonomy" id="99907"/>
    <lineage>
        <taxon>Bacteria</taxon>
        <taxon>Bacillati</taxon>
        <taxon>Bacillota</taxon>
        <taxon>Bacilli</taxon>
        <taxon>Lactobacillales</taxon>
        <taxon>Carnobacteriaceae</taxon>
        <taxon>Alkalibacterium</taxon>
    </lineage>
</organism>
<dbReference type="EMBL" id="PVTO01000006">
    <property type="protein sequence ID" value="PRY83123.1"/>
    <property type="molecule type" value="Genomic_DNA"/>
</dbReference>
<keyword evidence="2" id="KW-1185">Reference proteome</keyword>
<dbReference type="Pfam" id="PF20194">
    <property type="entry name" value="DUF6557"/>
    <property type="match status" value="1"/>
</dbReference>
<proteinExistence type="predicted"/>
<evidence type="ECO:0000313" key="1">
    <source>
        <dbReference type="EMBL" id="PRY83123.1"/>
    </source>
</evidence>
<reference evidence="1 2" key="1">
    <citation type="submission" date="2018-03" db="EMBL/GenBank/DDBJ databases">
        <title>Genomic Encyclopedia of Archaeal and Bacterial Type Strains, Phase II (KMG-II): from individual species to whole genera.</title>
        <authorList>
            <person name="Goeker M."/>
        </authorList>
    </citation>
    <scope>NUCLEOTIDE SEQUENCE [LARGE SCALE GENOMIC DNA]</scope>
    <source>
        <strain evidence="1 2">DSM 13175</strain>
    </source>
</reference>
<gene>
    <name evidence="1" type="ORF">CLV38_10627</name>
</gene>